<evidence type="ECO:0000259" key="8">
    <source>
        <dbReference type="PROSITE" id="PS51007"/>
    </source>
</evidence>
<dbReference type="SUPFAM" id="SSF46626">
    <property type="entry name" value="Cytochrome c"/>
    <property type="match status" value="1"/>
</dbReference>
<evidence type="ECO:0000313" key="9">
    <source>
        <dbReference type="EMBL" id="SOD89731.1"/>
    </source>
</evidence>
<evidence type="ECO:0000313" key="10">
    <source>
        <dbReference type="Proteomes" id="UP000219621"/>
    </source>
</evidence>
<accession>A0A286G2I3</accession>
<proteinExistence type="predicted"/>
<dbReference type="GO" id="GO:0009055">
    <property type="term" value="F:electron transfer activity"/>
    <property type="evidence" value="ECO:0007669"/>
    <property type="project" value="InterPro"/>
</dbReference>
<dbReference type="Proteomes" id="UP000219621">
    <property type="component" value="Unassembled WGS sequence"/>
</dbReference>
<protein>
    <submittedName>
        <fullName evidence="9">Cytochrome c</fullName>
    </submittedName>
</protein>
<evidence type="ECO:0000256" key="6">
    <source>
        <dbReference type="PROSITE-ProRule" id="PRU00433"/>
    </source>
</evidence>
<organism evidence="9 10">
    <name type="scientific">Caenispirillum bisanense</name>
    <dbReference type="NCBI Taxonomy" id="414052"/>
    <lineage>
        <taxon>Bacteria</taxon>
        <taxon>Pseudomonadati</taxon>
        <taxon>Pseudomonadota</taxon>
        <taxon>Alphaproteobacteria</taxon>
        <taxon>Rhodospirillales</taxon>
        <taxon>Novispirillaceae</taxon>
        <taxon>Caenispirillum</taxon>
    </lineage>
</organism>
<keyword evidence="4" id="KW-0249">Electron transport</keyword>
<feature type="domain" description="Cytochrome c" evidence="8">
    <location>
        <begin position="25"/>
        <end position="136"/>
    </location>
</feature>
<gene>
    <name evidence="9" type="ORF">SAMN05421508_101316</name>
</gene>
<feature type="signal peptide" evidence="7">
    <location>
        <begin position="1"/>
        <end position="24"/>
    </location>
</feature>
<dbReference type="PANTHER" id="PTHR11961">
    <property type="entry name" value="CYTOCHROME C"/>
    <property type="match status" value="1"/>
</dbReference>
<dbReference type="EMBL" id="OCNJ01000001">
    <property type="protein sequence ID" value="SOD89731.1"/>
    <property type="molecule type" value="Genomic_DNA"/>
</dbReference>
<dbReference type="InterPro" id="IPR009056">
    <property type="entry name" value="Cyt_c-like_dom"/>
</dbReference>
<dbReference type="GO" id="GO:0046872">
    <property type="term" value="F:metal ion binding"/>
    <property type="evidence" value="ECO:0007669"/>
    <property type="project" value="UniProtKB-KW"/>
</dbReference>
<dbReference type="PROSITE" id="PS51007">
    <property type="entry name" value="CYTC"/>
    <property type="match status" value="1"/>
</dbReference>
<sequence length="136" mass="14466">MNKTIVMAAAALAVAGFASTSAMAQDAAAGEKVAKKCLACHTFEQGGAHKVGPNLFGVVGHKPGEGADGFKFSEGFLAATAKGFEWTDENLMAYLEDPTAFLRATSGDDKARSKMTFKLKDEQERKDVIAYLKTLK</sequence>
<evidence type="ECO:0000256" key="7">
    <source>
        <dbReference type="SAM" id="SignalP"/>
    </source>
</evidence>
<keyword evidence="2 6" id="KW-0349">Heme</keyword>
<dbReference type="Gene3D" id="1.10.760.10">
    <property type="entry name" value="Cytochrome c-like domain"/>
    <property type="match status" value="1"/>
</dbReference>
<dbReference type="GO" id="GO:0020037">
    <property type="term" value="F:heme binding"/>
    <property type="evidence" value="ECO:0007669"/>
    <property type="project" value="InterPro"/>
</dbReference>
<reference evidence="9 10" key="1">
    <citation type="submission" date="2017-09" db="EMBL/GenBank/DDBJ databases">
        <authorList>
            <person name="Ehlers B."/>
            <person name="Leendertz F.H."/>
        </authorList>
    </citation>
    <scope>NUCLEOTIDE SEQUENCE [LARGE SCALE GENOMIC DNA]</scope>
    <source>
        <strain evidence="9 10">USBA 140</strain>
    </source>
</reference>
<evidence type="ECO:0000256" key="3">
    <source>
        <dbReference type="ARBA" id="ARBA00022723"/>
    </source>
</evidence>
<evidence type="ECO:0000256" key="2">
    <source>
        <dbReference type="ARBA" id="ARBA00022617"/>
    </source>
</evidence>
<keyword evidence="5 6" id="KW-0408">Iron</keyword>
<evidence type="ECO:0000256" key="4">
    <source>
        <dbReference type="ARBA" id="ARBA00022982"/>
    </source>
</evidence>
<dbReference type="OrthoDB" id="9805828at2"/>
<keyword evidence="10" id="KW-1185">Reference proteome</keyword>
<dbReference type="InterPro" id="IPR002327">
    <property type="entry name" value="Cyt_c_1A/1B"/>
</dbReference>
<feature type="chain" id="PRO_5013352662" evidence="7">
    <location>
        <begin position="25"/>
        <end position="136"/>
    </location>
</feature>
<dbReference type="AlphaFoldDB" id="A0A286G2I3"/>
<keyword evidence="7" id="KW-0732">Signal</keyword>
<dbReference type="PRINTS" id="PR00604">
    <property type="entry name" value="CYTCHRMECIAB"/>
</dbReference>
<dbReference type="Pfam" id="PF00034">
    <property type="entry name" value="Cytochrom_C"/>
    <property type="match status" value="1"/>
</dbReference>
<dbReference type="InterPro" id="IPR036909">
    <property type="entry name" value="Cyt_c-like_dom_sf"/>
</dbReference>
<name>A0A286G2I3_9PROT</name>
<dbReference type="RefSeq" id="WP_097277213.1">
    <property type="nucleotide sequence ID" value="NZ_OCNJ01000001.1"/>
</dbReference>
<evidence type="ECO:0000256" key="5">
    <source>
        <dbReference type="ARBA" id="ARBA00023004"/>
    </source>
</evidence>
<keyword evidence="1" id="KW-0813">Transport</keyword>
<keyword evidence="3 6" id="KW-0479">Metal-binding</keyword>
<evidence type="ECO:0000256" key="1">
    <source>
        <dbReference type="ARBA" id="ARBA00022448"/>
    </source>
</evidence>